<dbReference type="OrthoDB" id="4509929at2759"/>
<evidence type="ECO:0000313" key="2">
    <source>
        <dbReference type="Proteomes" id="UP000188318"/>
    </source>
</evidence>
<dbReference type="VEuPathDB" id="FungiDB:ASPCADRAFT_7599"/>
<dbReference type="AlphaFoldDB" id="A0A1R3RFV8"/>
<gene>
    <name evidence="1" type="ORF">ASPCADRAFT_7599</name>
</gene>
<reference evidence="2" key="1">
    <citation type="journal article" date="2017" name="Genome Biol.">
        <title>Comparative genomics reveals high biological diversity and specific adaptations in the industrially and medically important fungal genus Aspergillus.</title>
        <authorList>
            <person name="de Vries R.P."/>
            <person name="Riley R."/>
            <person name="Wiebenga A."/>
            <person name="Aguilar-Osorio G."/>
            <person name="Amillis S."/>
            <person name="Uchima C.A."/>
            <person name="Anderluh G."/>
            <person name="Asadollahi M."/>
            <person name="Askin M."/>
            <person name="Barry K."/>
            <person name="Battaglia E."/>
            <person name="Bayram O."/>
            <person name="Benocci T."/>
            <person name="Braus-Stromeyer S.A."/>
            <person name="Caldana C."/>
            <person name="Canovas D."/>
            <person name="Cerqueira G.C."/>
            <person name="Chen F."/>
            <person name="Chen W."/>
            <person name="Choi C."/>
            <person name="Clum A."/>
            <person name="Dos Santos R.A."/>
            <person name="Damasio A.R."/>
            <person name="Diallinas G."/>
            <person name="Emri T."/>
            <person name="Fekete E."/>
            <person name="Flipphi M."/>
            <person name="Freyberg S."/>
            <person name="Gallo A."/>
            <person name="Gournas C."/>
            <person name="Habgood R."/>
            <person name="Hainaut M."/>
            <person name="Harispe M.L."/>
            <person name="Henrissat B."/>
            <person name="Hilden K.S."/>
            <person name="Hope R."/>
            <person name="Hossain A."/>
            <person name="Karabika E."/>
            <person name="Karaffa L."/>
            <person name="Karanyi Z."/>
            <person name="Krasevec N."/>
            <person name="Kuo A."/>
            <person name="Kusch H."/>
            <person name="LaButti K."/>
            <person name="Lagendijk E.L."/>
            <person name="Lapidus A."/>
            <person name="Levasseur A."/>
            <person name="Lindquist E."/>
            <person name="Lipzen A."/>
            <person name="Logrieco A.F."/>
            <person name="MacCabe A."/>
            <person name="Maekelae M.R."/>
            <person name="Malavazi I."/>
            <person name="Melin P."/>
            <person name="Meyer V."/>
            <person name="Mielnichuk N."/>
            <person name="Miskei M."/>
            <person name="Molnar A.P."/>
            <person name="Mule G."/>
            <person name="Ngan C.Y."/>
            <person name="Orejas M."/>
            <person name="Orosz E."/>
            <person name="Ouedraogo J.P."/>
            <person name="Overkamp K.M."/>
            <person name="Park H.-S."/>
            <person name="Perrone G."/>
            <person name="Piumi F."/>
            <person name="Punt P.J."/>
            <person name="Ram A.F."/>
            <person name="Ramon A."/>
            <person name="Rauscher S."/>
            <person name="Record E."/>
            <person name="Riano-Pachon D.M."/>
            <person name="Robert V."/>
            <person name="Roehrig J."/>
            <person name="Ruller R."/>
            <person name="Salamov A."/>
            <person name="Salih N.S."/>
            <person name="Samson R.A."/>
            <person name="Sandor E."/>
            <person name="Sanguinetti M."/>
            <person name="Schuetze T."/>
            <person name="Sepcic K."/>
            <person name="Shelest E."/>
            <person name="Sherlock G."/>
            <person name="Sophianopoulou V."/>
            <person name="Squina F.M."/>
            <person name="Sun H."/>
            <person name="Susca A."/>
            <person name="Todd R.B."/>
            <person name="Tsang A."/>
            <person name="Unkles S.E."/>
            <person name="van de Wiele N."/>
            <person name="van Rossen-Uffink D."/>
            <person name="Oliveira J.V."/>
            <person name="Vesth T.C."/>
            <person name="Visser J."/>
            <person name="Yu J.-H."/>
            <person name="Zhou M."/>
            <person name="Andersen M.R."/>
            <person name="Archer D.B."/>
            <person name="Baker S.E."/>
            <person name="Benoit I."/>
            <person name="Brakhage A.A."/>
            <person name="Braus G.H."/>
            <person name="Fischer R."/>
            <person name="Frisvad J.C."/>
            <person name="Goldman G.H."/>
            <person name="Houbraken J."/>
            <person name="Oakley B."/>
            <person name="Pocsi I."/>
            <person name="Scazzocchio C."/>
            <person name="Seiboth B."/>
            <person name="vanKuyk P.A."/>
            <person name="Wortman J."/>
            <person name="Dyer P.S."/>
            <person name="Grigoriev I.V."/>
        </authorList>
    </citation>
    <scope>NUCLEOTIDE SEQUENCE [LARGE SCALE GENOMIC DNA]</scope>
    <source>
        <strain evidence="2">ITEM 5010</strain>
    </source>
</reference>
<proteinExistence type="predicted"/>
<dbReference type="Proteomes" id="UP000188318">
    <property type="component" value="Unassembled WGS sequence"/>
</dbReference>
<sequence length="211" mass="23277">MPPPTMPTSCIWTHLWIPVPVLNPSCNDITVGTILTDPFNPTNILLPHDQPSPTPHDKIETTDLGPTTMHLDLPAPKAQHTNLPTSLDYNIKSHTKTTCHQIMCMFERLVAPEVSEAMKSRPVYIITDVMVGRGVEICMRDLKVGGGGGEGSSSVRRFCSEEEVILAYRVSIARVEPDSVFLTMKAYEVDERVIVSKVAAMMEASCGEEAW</sequence>
<name>A0A1R3RFV8_ASPC5</name>
<organism evidence="1 2">
    <name type="scientific">Aspergillus carbonarius (strain ITEM 5010)</name>
    <dbReference type="NCBI Taxonomy" id="602072"/>
    <lineage>
        <taxon>Eukaryota</taxon>
        <taxon>Fungi</taxon>
        <taxon>Dikarya</taxon>
        <taxon>Ascomycota</taxon>
        <taxon>Pezizomycotina</taxon>
        <taxon>Eurotiomycetes</taxon>
        <taxon>Eurotiomycetidae</taxon>
        <taxon>Eurotiales</taxon>
        <taxon>Aspergillaceae</taxon>
        <taxon>Aspergillus</taxon>
        <taxon>Aspergillus subgen. Circumdati</taxon>
    </lineage>
</organism>
<dbReference type="EMBL" id="KV907504">
    <property type="protein sequence ID" value="OOF93369.1"/>
    <property type="molecule type" value="Genomic_DNA"/>
</dbReference>
<protein>
    <submittedName>
        <fullName evidence="1">Uncharacterized protein</fullName>
    </submittedName>
</protein>
<keyword evidence="2" id="KW-1185">Reference proteome</keyword>
<evidence type="ECO:0000313" key="1">
    <source>
        <dbReference type="EMBL" id="OOF93369.1"/>
    </source>
</evidence>
<accession>A0A1R3RFV8</accession>